<name>A0A8S0RR48_OLEEU</name>
<evidence type="ECO:0000259" key="8">
    <source>
        <dbReference type="PROSITE" id="PS51998"/>
    </source>
</evidence>
<keyword evidence="5" id="KW-0804">Transcription</keyword>
<keyword evidence="10" id="KW-1185">Reference proteome</keyword>
<feature type="region of interest" description="Disordered" evidence="7">
    <location>
        <begin position="29"/>
        <end position="217"/>
    </location>
</feature>
<dbReference type="GO" id="GO:0005730">
    <property type="term" value="C:nucleolus"/>
    <property type="evidence" value="ECO:0007669"/>
    <property type="project" value="UniProtKB-SubCell"/>
</dbReference>
<dbReference type="InterPro" id="IPR044198">
    <property type="entry name" value="DEK"/>
</dbReference>
<feature type="compositionally biased region" description="Basic residues" evidence="7">
    <location>
        <begin position="156"/>
        <end position="176"/>
    </location>
</feature>
<feature type="domain" description="DEK-C" evidence="8">
    <location>
        <begin position="533"/>
        <end position="588"/>
    </location>
</feature>
<dbReference type="Pfam" id="PF08766">
    <property type="entry name" value="DEK_C"/>
    <property type="match status" value="1"/>
</dbReference>
<feature type="compositionally biased region" description="Basic and acidic residues" evidence="7">
    <location>
        <begin position="45"/>
        <end position="126"/>
    </location>
</feature>
<feature type="compositionally biased region" description="Basic and acidic residues" evidence="7">
    <location>
        <begin position="415"/>
        <end position="435"/>
    </location>
</feature>
<gene>
    <name evidence="9" type="ORF">OLEA9_A097855</name>
</gene>
<dbReference type="GO" id="GO:0003677">
    <property type="term" value="F:DNA binding"/>
    <property type="evidence" value="ECO:0007669"/>
    <property type="project" value="UniProtKB-KW"/>
</dbReference>
<feature type="compositionally biased region" description="Basic and acidic residues" evidence="7">
    <location>
        <begin position="526"/>
        <end position="539"/>
    </location>
</feature>
<feature type="compositionally biased region" description="Polar residues" evidence="7">
    <location>
        <begin position="351"/>
        <end position="365"/>
    </location>
</feature>
<evidence type="ECO:0000313" key="10">
    <source>
        <dbReference type="Proteomes" id="UP000594638"/>
    </source>
</evidence>
<dbReference type="PANTHER" id="PTHR13468">
    <property type="entry name" value="DEK PROTEIN"/>
    <property type="match status" value="1"/>
</dbReference>
<dbReference type="Gramene" id="OE9A097855T1">
    <property type="protein sequence ID" value="OE9A097855C1"/>
    <property type="gene ID" value="OE9A097855"/>
</dbReference>
<dbReference type="OrthoDB" id="370884at2759"/>
<dbReference type="Proteomes" id="UP000594638">
    <property type="component" value="Unassembled WGS sequence"/>
</dbReference>
<dbReference type="SUPFAM" id="SSF109715">
    <property type="entry name" value="DEK C-terminal domain"/>
    <property type="match status" value="1"/>
</dbReference>
<keyword evidence="6" id="KW-0539">Nucleus</keyword>
<feature type="compositionally biased region" description="Basic and acidic residues" evidence="7">
    <location>
        <begin position="375"/>
        <end position="385"/>
    </location>
</feature>
<comment type="caution">
    <text evidence="9">The sequence shown here is derived from an EMBL/GenBank/DDBJ whole genome shotgun (WGS) entry which is preliminary data.</text>
</comment>
<keyword evidence="4" id="KW-0238">DNA-binding</keyword>
<evidence type="ECO:0000256" key="1">
    <source>
        <dbReference type="ARBA" id="ARBA00004604"/>
    </source>
</evidence>
<comment type="subcellular location">
    <subcellularLocation>
        <location evidence="1">Nucleus</location>
        <location evidence="1">Nucleolus</location>
    </subcellularLocation>
</comment>
<dbReference type="GO" id="GO:0042393">
    <property type="term" value="F:histone binding"/>
    <property type="evidence" value="ECO:0007669"/>
    <property type="project" value="TreeGrafter"/>
</dbReference>
<dbReference type="InterPro" id="IPR014876">
    <property type="entry name" value="DEK_C"/>
</dbReference>
<keyword evidence="3" id="KW-0805">Transcription regulation</keyword>
<organism evidence="9 10">
    <name type="scientific">Olea europaea subsp. europaea</name>
    <dbReference type="NCBI Taxonomy" id="158383"/>
    <lineage>
        <taxon>Eukaryota</taxon>
        <taxon>Viridiplantae</taxon>
        <taxon>Streptophyta</taxon>
        <taxon>Embryophyta</taxon>
        <taxon>Tracheophyta</taxon>
        <taxon>Spermatophyta</taxon>
        <taxon>Magnoliopsida</taxon>
        <taxon>eudicotyledons</taxon>
        <taxon>Gunneridae</taxon>
        <taxon>Pentapetalae</taxon>
        <taxon>asterids</taxon>
        <taxon>lamiids</taxon>
        <taxon>Lamiales</taxon>
        <taxon>Oleaceae</taxon>
        <taxon>Oleeae</taxon>
        <taxon>Olea</taxon>
    </lineage>
</organism>
<feature type="region of interest" description="Disordered" evidence="7">
    <location>
        <begin position="331"/>
        <end position="539"/>
    </location>
</feature>
<dbReference type="EMBL" id="CACTIH010003692">
    <property type="protein sequence ID" value="CAA2982316.1"/>
    <property type="molecule type" value="Genomic_DNA"/>
</dbReference>
<reference evidence="9 10" key="1">
    <citation type="submission" date="2019-12" db="EMBL/GenBank/DDBJ databases">
        <authorList>
            <person name="Alioto T."/>
            <person name="Alioto T."/>
            <person name="Gomez Garrido J."/>
        </authorList>
    </citation>
    <scope>NUCLEOTIDE SEQUENCE [LARGE SCALE GENOMIC DNA]</scope>
</reference>
<keyword evidence="9" id="KW-0436">Ligase</keyword>
<feature type="compositionally biased region" description="Basic and acidic residues" evidence="7">
    <location>
        <begin position="395"/>
        <end position="409"/>
    </location>
</feature>
<evidence type="ECO:0000256" key="6">
    <source>
        <dbReference type="ARBA" id="ARBA00023242"/>
    </source>
</evidence>
<sequence>MKNESLRSELRKVLSESRYSAIKSLLFWISKESNAVTETEEDKTDDGKDEAQNMDVDKVQNKESKETGEKEPENGIGEKEEKDKTEDEKEKEETKGDEDKEEAKGEEEKGEIKSERLEDESGKKPDDEAEDEVEADVDEVKAEEEEPEEHKEGKGLKKRPRTKSRSGQKDRSKKRKAEKEEPEAPIEKKAKQPKTPTKKEEEEPKTTTPYAIERPGRGTALKVIPNVAYKLSRRKTDDTFKLLHAILIGRRGKAAQVKNNISKFSGFVWPDNEEKQMIKVKEKLDKYVKEKLVEFCDVLDLQIPKANTRKEDIVAKLIEFLMVPHATTTELLAEKEQSRKGKKRKRDGTRSESATGSSLSKGSAESQKRTGSALKDGEENKRIPESEDESEEEKEEMHEEEHVDGAIEKSEEEISEHAESQEKESKSEDESVKDKGKQRRSSTKSSAKESTEKGKTKKVSLTKNASRPPKKAPAKSPSHTKYNNDTSAKKSSGKKKAEALEEKSTTPKKSASKESTGKQVVKGKGKPKEDKLKPSDNELRSATCEILKEVDFNTATFTDILKQLAKRFSTDLTARKSSIKLMIQDELTKLSDESDDDEDEGDAKMDGKQPAGRSMAAR</sequence>
<dbReference type="PROSITE" id="PS51998">
    <property type="entry name" value="DEK_C"/>
    <property type="match status" value="1"/>
</dbReference>
<evidence type="ECO:0000256" key="3">
    <source>
        <dbReference type="ARBA" id="ARBA00023015"/>
    </source>
</evidence>
<dbReference type="GO" id="GO:0006325">
    <property type="term" value="P:chromatin organization"/>
    <property type="evidence" value="ECO:0007669"/>
    <property type="project" value="UniProtKB-KW"/>
</dbReference>
<keyword evidence="2" id="KW-0156">Chromatin regulator</keyword>
<evidence type="ECO:0000256" key="7">
    <source>
        <dbReference type="SAM" id="MobiDB-lite"/>
    </source>
</evidence>
<feature type="region of interest" description="Disordered" evidence="7">
    <location>
        <begin position="585"/>
        <end position="618"/>
    </location>
</feature>
<evidence type="ECO:0000256" key="2">
    <source>
        <dbReference type="ARBA" id="ARBA00022853"/>
    </source>
</evidence>
<dbReference type="AlphaFoldDB" id="A0A8S0RR48"/>
<proteinExistence type="predicted"/>
<accession>A0A8S0RR48</accession>
<protein>
    <submittedName>
        <fullName evidence="9">DNA ligase 1-like isoform X1</fullName>
    </submittedName>
</protein>
<dbReference type="PANTHER" id="PTHR13468:SF22">
    <property type="entry name" value="DEK DOMAIN-CONTAINING CHROMATIN-ASSOCIATED PROTEIN 3"/>
    <property type="match status" value="1"/>
</dbReference>
<feature type="compositionally biased region" description="Basic and acidic residues" evidence="7">
    <location>
        <begin position="495"/>
        <end position="516"/>
    </location>
</feature>
<evidence type="ECO:0000256" key="5">
    <source>
        <dbReference type="ARBA" id="ARBA00023163"/>
    </source>
</evidence>
<dbReference type="GO" id="GO:0016874">
    <property type="term" value="F:ligase activity"/>
    <property type="evidence" value="ECO:0007669"/>
    <property type="project" value="UniProtKB-KW"/>
</dbReference>
<feature type="compositionally biased region" description="Acidic residues" evidence="7">
    <location>
        <begin position="127"/>
        <end position="147"/>
    </location>
</feature>
<evidence type="ECO:0000313" key="9">
    <source>
        <dbReference type="EMBL" id="CAA2982316.1"/>
    </source>
</evidence>
<evidence type="ECO:0000256" key="4">
    <source>
        <dbReference type="ARBA" id="ARBA00023125"/>
    </source>
</evidence>
<dbReference type="Gene3D" id="1.10.10.60">
    <property type="entry name" value="Homeodomain-like"/>
    <property type="match status" value="1"/>
</dbReference>
<dbReference type="FunFam" id="1.10.10.60:FF:000220">
    <property type="entry name" value="DEK domain-containing chromatin associated protein"/>
    <property type="match status" value="1"/>
</dbReference>
<dbReference type="GO" id="GO:2000779">
    <property type="term" value="P:regulation of double-strand break repair"/>
    <property type="evidence" value="ECO:0007669"/>
    <property type="project" value="TreeGrafter"/>
</dbReference>